<dbReference type="SUPFAM" id="SSF75625">
    <property type="entry name" value="YebC-like"/>
    <property type="match status" value="1"/>
</dbReference>
<dbReference type="NCBIfam" id="NF009044">
    <property type="entry name" value="PRK12378.1"/>
    <property type="match status" value="1"/>
</dbReference>
<proteinExistence type="inferred from homology"/>
<dbReference type="Gene3D" id="3.30.70.980">
    <property type="match status" value="2"/>
</dbReference>
<organism evidence="9 10">
    <name type="scientific">Halomonas fontilapidosi</name>
    <dbReference type="NCBI Taxonomy" id="616675"/>
    <lineage>
        <taxon>Bacteria</taxon>
        <taxon>Pseudomonadati</taxon>
        <taxon>Pseudomonadota</taxon>
        <taxon>Gammaproteobacteria</taxon>
        <taxon>Oceanospirillales</taxon>
        <taxon>Halomonadaceae</taxon>
        <taxon>Halomonas</taxon>
    </lineage>
</organism>
<evidence type="ECO:0000256" key="3">
    <source>
        <dbReference type="ARBA" id="ARBA00023015"/>
    </source>
</evidence>
<feature type="domain" description="TACO1/YebC-like N-terminal" evidence="8">
    <location>
        <begin position="10"/>
        <end position="79"/>
    </location>
</feature>
<dbReference type="PANTHER" id="PTHR12532">
    <property type="entry name" value="TRANSLATIONAL ACTIVATOR OF CYTOCHROME C OXIDASE 1"/>
    <property type="match status" value="1"/>
</dbReference>
<accession>A0A7W5DIS6</accession>
<sequence>MPQDNAMGRAFQNRKESMAKTAAAKTKVYSKYGREIYVVAKQGGTDPAGNLSLRGLIERAKKDQVPSHVIDKALDKASGVGGEDFSAARYEGFGPGNCMVIVECLTDNPNRTFGDVRACFNKAKSKLGTPGSVSHMFDHCAILAFPGDDEDATLEALMEADVDVTDIESEEGHITVFAPHTEYAKAKQALLDAFGELDFEIDEIQFVPQTVTPVEGDDVAMFEKLLDTLNDLDDVQNVFHSAELPDS</sequence>
<keyword evidence="2 6" id="KW-0963">Cytoplasm</keyword>
<dbReference type="InterPro" id="IPR002876">
    <property type="entry name" value="Transcrip_reg_TACO1-like"/>
</dbReference>
<dbReference type="GO" id="GO:0006355">
    <property type="term" value="P:regulation of DNA-templated transcription"/>
    <property type="evidence" value="ECO:0007669"/>
    <property type="project" value="UniProtKB-UniRule"/>
</dbReference>
<evidence type="ECO:0000259" key="7">
    <source>
        <dbReference type="Pfam" id="PF01709"/>
    </source>
</evidence>
<evidence type="ECO:0000256" key="1">
    <source>
        <dbReference type="ARBA" id="ARBA00008724"/>
    </source>
</evidence>
<evidence type="ECO:0000256" key="4">
    <source>
        <dbReference type="ARBA" id="ARBA00023125"/>
    </source>
</evidence>
<dbReference type="Pfam" id="PF01709">
    <property type="entry name" value="Transcrip_reg"/>
    <property type="match status" value="1"/>
</dbReference>
<reference evidence="9 10" key="1">
    <citation type="submission" date="2020-08" db="EMBL/GenBank/DDBJ databases">
        <title>Genomic Encyclopedia of Type Strains, Phase III (KMG-III): the genomes of soil and plant-associated and newly described type strains.</title>
        <authorList>
            <person name="Whitman W."/>
        </authorList>
    </citation>
    <scope>NUCLEOTIDE SEQUENCE [LARGE SCALE GENOMIC DNA]</scope>
    <source>
        <strain evidence="9 10">CECT 7341</strain>
    </source>
</reference>
<keyword evidence="3 6" id="KW-0805">Transcription regulation</keyword>
<dbReference type="HAMAP" id="MF_00693">
    <property type="entry name" value="Transcrip_reg_TACO1"/>
    <property type="match status" value="1"/>
</dbReference>
<dbReference type="InterPro" id="IPR026564">
    <property type="entry name" value="Transcrip_reg_TACO1-like_dom3"/>
</dbReference>
<dbReference type="FunFam" id="1.10.10.200:FF:000003">
    <property type="entry name" value="Probable transcriptional regulatory protein YeeN"/>
    <property type="match status" value="1"/>
</dbReference>
<evidence type="ECO:0000256" key="5">
    <source>
        <dbReference type="ARBA" id="ARBA00023163"/>
    </source>
</evidence>
<dbReference type="Proteomes" id="UP000563050">
    <property type="component" value="Unassembled WGS sequence"/>
</dbReference>
<comment type="caution">
    <text evidence="9">The sequence shown here is derived from an EMBL/GenBank/DDBJ whole genome shotgun (WGS) entry which is preliminary data.</text>
</comment>
<protein>
    <recommendedName>
        <fullName evidence="6">Probable transcriptional regulatory protein FHR95_001254</fullName>
    </recommendedName>
</protein>
<dbReference type="InterPro" id="IPR029072">
    <property type="entry name" value="YebC-like"/>
</dbReference>
<evidence type="ECO:0000313" key="10">
    <source>
        <dbReference type="Proteomes" id="UP000563050"/>
    </source>
</evidence>
<keyword evidence="10" id="KW-1185">Reference proteome</keyword>
<evidence type="ECO:0000256" key="2">
    <source>
        <dbReference type="ARBA" id="ARBA00022490"/>
    </source>
</evidence>
<feature type="domain" description="TACO1/YebC-like second and third" evidence="7">
    <location>
        <begin position="87"/>
        <end position="241"/>
    </location>
</feature>
<dbReference type="InterPro" id="IPR048300">
    <property type="entry name" value="TACO1_YebC-like_2nd/3rd_dom"/>
</dbReference>
<dbReference type="GO" id="GO:0003677">
    <property type="term" value="F:DNA binding"/>
    <property type="evidence" value="ECO:0007669"/>
    <property type="project" value="UniProtKB-UniRule"/>
</dbReference>
<keyword evidence="4 6" id="KW-0238">DNA-binding</keyword>
<dbReference type="PANTHER" id="PTHR12532:SF0">
    <property type="entry name" value="TRANSLATIONAL ACTIVATOR OF CYTOCHROME C OXIDASE 1"/>
    <property type="match status" value="1"/>
</dbReference>
<dbReference type="GO" id="GO:0005829">
    <property type="term" value="C:cytosol"/>
    <property type="evidence" value="ECO:0007669"/>
    <property type="project" value="TreeGrafter"/>
</dbReference>
<dbReference type="Gene3D" id="1.10.10.200">
    <property type="match status" value="1"/>
</dbReference>
<comment type="similarity">
    <text evidence="1 6">Belongs to the TACO1 family.</text>
</comment>
<dbReference type="InterPro" id="IPR017856">
    <property type="entry name" value="Integrase-like_N"/>
</dbReference>
<dbReference type="InterPro" id="IPR049083">
    <property type="entry name" value="TACO1_YebC_N"/>
</dbReference>
<dbReference type="AlphaFoldDB" id="A0A7W5DIS6"/>
<dbReference type="EMBL" id="JACHXQ010000003">
    <property type="protein sequence ID" value="MBB3183700.1"/>
    <property type="molecule type" value="Genomic_DNA"/>
</dbReference>
<keyword evidence="5 6" id="KW-0804">Transcription</keyword>
<dbReference type="Pfam" id="PF20772">
    <property type="entry name" value="TACO1_YebC_N"/>
    <property type="match status" value="1"/>
</dbReference>
<evidence type="ECO:0000256" key="6">
    <source>
        <dbReference type="HAMAP-Rule" id="MF_00693"/>
    </source>
</evidence>
<name>A0A7W5DIS6_9GAMM</name>
<comment type="subcellular location">
    <subcellularLocation>
        <location evidence="6">Cytoplasm</location>
    </subcellularLocation>
</comment>
<gene>
    <name evidence="9" type="ORF">FHR95_001254</name>
</gene>
<evidence type="ECO:0000259" key="8">
    <source>
        <dbReference type="Pfam" id="PF20772"/>
    </source>
</evidence>
<evidence type="ECO:0000313" key="9">
    <source>
        <dbReference type="EMBL" id="MBB3183700.1"/>
    </source>
</evidence>